<comment type="caution">
    <text evidence="2">The sequence shown here is derived from an EMBL/GenBank/DDBJ whole genome shotgun (WGS) entry which is preliminary data.</text>
</comment>
<protein>
    <submittedName>
        <fullName evidence="2">Uncharacterized protein</fullName>
    </submittedName>
</protein>
<sequence length="77" mass="7807">MPRAPEAEPHTPAMTVVPTATPSSGGPGMLTMALVMEGNAAEAATTVPKATTAQVLQMDTIADLQASPTLCSALWLS</sequence>
<accession>A0A644XWK4</accession>
<reference evidence="2" key="1">
    <citation type="submission" date="2019-08" db="EMBL/GenBank/DDBJ databases">
        <authorList>
            <person name="Kucharzyk K."/>
            <person name="Murdoch R.W."/>
            <person name="Higgins S."/>
            <person name="Loffler F."/>
        </authorList>
    </citation>
    <scope>NUCLEOTIDE SEQUENCE</scope>
</reference>
<feature type="compositionally biased region" description="Low complexity" evidence="1">
    <location>
        <begin position="10"/>
        <end position="22"/>
    </location>
</feature>
<evidence type="ECO:0000256" key="1">
    <source>
        <dbReference type="SAM" id="MobiDB-lite"/>
    </source>
</evidence>
<proteinExistence type="predicted"/>
<gene>
    <name evidence="2" type="ORF">SDC9_64845</name>
</gene>
<evidence type="ECO:0000313" key="2">
    <source>
        <dbReference type="EMBL" id="MPM18434.1"/>
    </source>
</evidence>
<dbReference type="EMBL" id="VSSQ01002982">
    <property type="protein sequence ID" value="MPM18434.1"/>
    <property type="molecule type" value="Genomic_DNA"/>
</dbReference>
<feature type="region of interest" description="Disordered" evidence="1">
    <location>
        <begin position="1"/>
        <end position="25"/>
    </location>
</feature>
<organism evidence="2">
    <name type="scientific">bioreactor metagenome</name>
    <dbReference type="NCBI Taxonomy" id="1076179"/>
    <lineage>
        <taxon>unclassified sequences</taxon>
        <taxon>metagenomes</taxon>
        <taxon>ecological metagenomes</taxon>
    </lineage>
</organism>
<name>A0A644XWK4_9ZZZZ</name>
<dbReference type="AlphaFoldDB" id="A0A644XWK4"/>